<sequence length="55" mass="6139">MSRVMKCMCEECYYNKNHECYAPEGIEVRSSGDNKVESSAGTCCHTFRPRQGAGS</sequence>
<dbReference type="InterPro" id="IPR011437">
    <property type="entry name" value="DUF1540"/>
</dbReference>
<evidence type="ECO:0000313" key="2">
    <source>
        <dbReference type="EMBL" id="AEG16760.1"/>
    </source>
</evidence>
<dbReference type="Proteomes" id="UP000009229">
    <property type="component" value="Chromosome"/>
</dbReference>
<gene>
    <name evidence="2" type="ordered locus">Desku_3272</name>
</gene>
<organism evidence="2 3">
    <name type="scientific">Desulfofundulus kuznetsovii (strain DSM 6115 / VKM B-1805 / 17)</name>
    <name type="common">Desulfotomaculum kuznetsovii</name>
    <dbReference type="NCBI Taxonomy" id="760568"/>
    <lineage>
        <taxon>Bacteria</taxon>
        <taxon>Bacillati</taxon>
        <taxon>Bacillota</taxon>
        <taxon>Clostridia</taxon>
        <taxon>Eubacteriales</taxon>
        <taxon>Peptococcaceae</taxon>
        <taxon>Desulfofundulus</taxon>
    </lineage>
</organism>
<dbReference type="Pfam" id="PF07561">
    <property type="entry name" value="DUF1540"/>
    <property type="match status" value="1"/>
</dbReference>
<keyword evidence="3" id="KW-1185">Reference proteome</keyword>
<name>A0AAU8PH96_DESK7</name>
<accession>A0AAU8PH96</accession>
<protein>
    <recommendedName>
        <fullName evidence="1">DUF1540 domain-containing protein</fullName>
    </recommendedName>
</protein>
<dbReference type="EMBL" id="CP002770">
    <property type="protein sequence ID" value="AEG16760.1"/>
    <property type="molecule type" value="Genomic_DNA"/>
</dbReference>
<dbReference type="AlphaFoldDB" id="A0AAU8PH96"/>
<reference evidence="3" key="1">
    <citation type="submission" date="2011-05" db="EMBL/GenBank/DDBJ databases">
        <title>Complete sequence of Desulfotomaculum kuznetsovii DSM 6115.</title>
        <authorList>
            <person name="Lucas S."/>
            <person name="Han J."/>
            <person name="Lapidus A."/>
            <person name="Cheng J.-F."/>
            <person name="Goodwin L."/>
            <person name="Pitluck S."/>
            <person name="Peters L."/>
            <person name="Mikhailova N."/>
            <person name="Lu M."/>
            <person name="Saunders E."/>
            <person name="Han C."/>
            <person name="Tapia R."/>
            <person name="Land M."/>
            <person name="Hauser L."/>
            <person name="Kyrpides N."/>
            <person name="Ivanova N."/>
            <person name="Pagani I."/>
            <person name="Nazina T."/>
            <person name="Ivanova A."/>
            <person name="Parshina S."/>
            <person name="Kuever J."/>
            <person name="Muyzer G."/>
            <person name="Plugge C."/>
            <person name="Stams A."/>
            <person name="Woyke T."/>
        </authorList>
    </citation>
    <scope>NUCLEOTIDE SEQUENCE [LARGE SCALE GENOMIC DNA]</scope>
    <source>
        <strain evidence="3">DSM 6115 / VKM B-1805 / 17</strain>
    </source>
</reference>
<proteinExistence type="predicted"/>
<dbReference type="KEGG" id="dku:Desku_3272"/>
<feature type="domain" description="DUF1540" evidence="1">
    <location>
        <begin position="6"/>
        <end position="47"/>
    </location>
</feature>
<evidence type="ECO:0000259" key="1">
    <source>
        <dbReference type="Pfam" id="PF07561"/>
    </source>
</evidence>
<evidence type="ECO:0000313" key="3">
    <source>
        <dbReference type="Proteomes" id="UP000009229"/>
    </source>
</evidence>